<dbReference type="PATRIC" id="fig|104336.4.peg.2567"/>
<keyword evidence="2" id="KW-0812">Transmembrane</keyword>
<feature type="compositionally biased region" description="Gly residues" evidence="1">
    <location>
        <begin position="583"/>
        <end position="602"/>
    </location>
</feature>
<dbReference type="Proteomes" id="UP000033572">
    <property type="component" value="Unassembled WGS sequence"/>
</dbReference>
<dbReference type="InterPro" id="IPR048389">
    <property type="entry name" value="YciQ-like_C"/>
</dbReference>
<evidence type="ECO:0000256" key="2">
    <source>
        <dbReference type="SAM" id="Phobius"/>
    </source>
</evidence>
<feature type="region of interest" description="Disordered" evidence="1">
    <location>
        <begin position="572"/>
        <end position="602"/>
    </location>
</feature>
<evidence type="ECO:0008006" key="8">
    <source>
        <dbReference type="Google" id="ProtNLM"/>
    </source>
</evidence>
<dbReference type="GeneID" id="94443357"/>
<feature type="transmembrane region" description="Helical" evidence="2">
    <location>
        <begin position="435"/>
        <end position="457"/>
    </location>
</feature>
<feature type="compositionally biased region" description="Low complexity" evidence="1">
    <location>
        <begin position="572"/>
        <end position="582"/>
    </location>
</feature>
<dbReference type="Pfam" id="PF09972">
    <property type="entry name" value="DUF2207"/>
    <property type="match status" value="1"/>
</dbReference>
<proteinExistence type="predicted"/>
<evidence type="ECO:0000259" key="5">
    <source>
        <dbReference type="Pfam" id="PF20990"/>
    </source>
</evidence>
<accession>A0A0F0KEG6</accession>
<dbReference type="KEGG" id="mfol:DXT68_03050"/>
<keyword evidence="3" id="KW-0732">Signal</keyword>
<keyword evidence="7" id="KW-1185">Reference proteome</keyword>
<feature type="transmembrane region" description="Helical" evidence="2">
    <location>
        <begin position="255"/>
        <end position="274"/>
    </location>
</feature>
<protein>
    <recommendedName>
        <fullName evidence="8">DUF2207 domain-containing protein</fullName>
    </recommendedName>
</protein>
<sequence>MAAHRLAPVLATIVAAAAVLFPAAAASASAPVPAAEADVDVDDFSYASWDTQIDLGLDEDGHARMHVTESLTARFPDADQNKGIVRGLLTTYENAGVDLRVLSVTDETGAEVPYETEEDDGLLYVLTGDDDYVRGLTTYVIEYEMRDVVLAADTGVDEFYWDLLPLDSTQRIDAFRADIAVDPQMTERLTGSSRCYIGVSGSKETCDLTMPTPGEYSVESVDLAAGEGVTVAIGFDAGTAVQPAARQPDPVTDTVPAVAAVGAAALSVGGWFAVSAFKRSRRTSSGLVIAQYDVPDALPPLLAAAIVPGSKDAIPAEIVHLAVRGALRIEEGAESEQPRLRRLDGRAPDPLDAEALDALFDGADDGVADLPTSSEAFAARMTALSRSGIDAAVSRGLTTKARSRTAVILQWCAIALVLAGFGLGLWGVIAGRVTALPAFTAIAFATLLVLLSSFYGFSKHVVLTAEGARQYEYLMGVKEFIRVAEADRLQMLQSYSGAERRQDGSANVIDVYERLLPYAMLFGMEDEWGSVLEHVYAYEQRGASWIGDPNAPFLRAQLIGFAATSQAAASYSAPTTGSSSSGGSFGGGFSGGGGGGGFSGGR</sequence>
<keyword evidence="2" id="KW-0472">Membrane</keyword>
<evidence type="ECO:0000256" key="3">
    <source>
        <dbReference type="SAM" id="SignalP"/>
    </source>
</evidence>
<comment type="caution">
    <text evidence="6">The sequence shown here is derived from an EMBL/GenBank/DDBJ whole genome shotgun (WGS) entry which is preliminary data.</text>
</comment>
<dbReference type="Pfam" id="PF20990">
    <property type="entry name" value="DUF2207_C"/>
    <property type="match status" value="1"/>
</dbReference>
<keyword evidence="2" id="KW-1133">Transmembrane helix</keyword>
<feature type="domain" description="Predicted membrane protein YciQ-like C-terminal" evidence="5">
    <location>
        <begin position="291"/>
        <end position="529"/>
    </location>
</feature>
<feature type="chain" id="PRO_5038726286" description="DUF2207 domain-containing protein" evidence="3">
    <location>
        <begin position="35"/>
        <end position="602"/>
    </location>
</feature>
<reference evidence="6 7" key="1">
    <citation type="submission" date="2015-02" db="EMBL/GenBank/DDBJ databases">
        <title>Draft genome sequences of ten Microbacterium spp. with emphasis on heavy metal contaminated environments.</title>
        <authorList>
            <person name="Corretto E."/>
        </authorList>
    </citation>
    <scope>NUCLEOTIDE SEQUENCE [LARGE SCALE GENOMIC DNA]</scope>
    <source>
        <strain evidence="6 7">DSM 12966</strain>
    </source>
</reference>
<feature type="domain" description="DUF2207" evidence="4">
    <location>
        <begin position="52"/>
        <end position="235"/>
    </location>
</feature>
<evidence type="ECO:0000313" key="7">
    <source>
        <dbReference type="Proteomes" id="UP000033572"/>
    </source>
</evidence>
<evidence type="ECO:0000313" key="6">
    <source>
        <dbReference type="EMBL" id="KJL19238.1"/>
    </source>
</evidence>
<dbReference type="EMBL" id="JYIU01000045">
    <property type="protein sequence ID" value="KJL19238.1"/>
    <property type="molecule type" value="Genomic_DNA"/>
</dbReference>
<organism evidence="6 7">
    <name type="scientific">Microbacterium foliorum</name>
    <dbReference type="NCBI Taxonomy" id="104336"/>
    <lineage>
        <taxon>Bacteria</taxon>
        <taxon>Bacillati</taxon>
        <taxon>Actinomycetota</taxon>
        <taxon>Actinomycetes</taxon>
        <taxon>Micrococcales</taxon>
        <taxon>Microbacteriaceae</taxon>
        <taxon>Microbacterium</taxon>
    </lineage>
</organism>
<gene>
    <name evidence="6" type="ORF">RN50_02519</name>
</gene>
<dbReference type="InterPro" id="IPR018702">
    <property type="entry name" value="DUF2207"/>
</dbReference>
<feature type="signal peptide" evidence="3">
    <location>
        <begin position="1"/>
        <end position="34"/>
    </location>
</feature>
<evidence type="ECO:0000259" key="4">
    <source>
        <dbReference type="Pfam" id="PF09972"/>
    </source>
</evidence>
<feature type="transmembrane region" description="Helical" evidence="2">
    <location>
        <begin position="407"/>
        <end position="429"/>
    </location>
</feature>
<evidence type="ECO:0000256" key="1">
    <source>
        <dbReference type="SAM" id="MobiDB-lite"/>
    </source>
</evidence>
<dbReference type="AlphaFoldDB" id="A0A0F0KEG6"/>
<name>A0A0F0KEG6_9MICO</name>
<dbReference type="RefSeq" id="WP_045254849.1">
    <property type="nucleotide sequence ID" value="NZ_CP031425.1"/>
</dbReference>